<organism evidence="2 3">
    <name type="scientific">Burkholderia singularis</name>
    <dbReference type="NCBI Taxonomy" id="1503053"/>
    <lineage>
        <taxon>Bacteria</taxon>
        <taxon>Pseudomonadati</taxon>
        <taxon>Pseudomonadota</taxon>
        <taxon>Betaproteobacteria</taxon>
        <taxon>Burkholderiales</taxon>
        <taxon>Burkholderiaceae</taxon>
        <taxon>Burkholderia</taxon>
        <taxon>pseudomallei group</taxon>
    </lineage>
</organism>
<feature type="signal peptide" evidence="1">
    <location>
        <begin position="1"/>
        <end position="21"/>
    </location>
</feature>
<evidence type="ECO:0000313" key="3">
    <source>
        <dbReference type="Proteomes" id="UP000198460"/>
    </source>
</evidence>
<proteinExistence type="predicted"/>
<protein>
    <recommendedName>
        <fullName evidence="4">DUF4148 domain-containing protein</fullName>
    </recommendedName>
</protein>
<dbReference type="EMBL" id="FXAN01000042">
    <property type="protein sequence ID" value="SMF99594.1"/>
    <property type="molecule type" value="Genomic_DNA"/>
</dbReference>
<dbReference type="Pfam" id="PF13663">
    <property type="entry name" value="DUF4148"/>
    <property type="match status" value="1"/>
</dbReference>
<evidence type="ECO:0000313" key="2">
    <source>
        <dbReference type="EMBL" id="SMF99594.1"/>
    </source>
</evidence>
<dbReference type="Proteomes" id="UP000198460">
    <property type="component" value="Unassembled WGS sequence"/>
</dbReference>
<sequence>MKLEIIAAVVISAFASTSAFADGGHAYPVVALDSSAVAGASVTSPAALQAQSANTVSSGKTREQVRQELIQAYHDGLLPTSKLDYPPSEATIARNKELHRLVEPKWAAQH</sequence>
<gene>
    <name evidence="2" type="ORF">BSIN_2777</name>
</gene>
<accession>A0A238H2X8</accession>
<reference evidence="2 3" key="1">
    <citation type="submission" date="2017-04" db="EMBL/GenBank/DDBJ databases">
        <authorList>
            <person name="Afonso C.L."/>
            <person name="Miller P.J."/>
            <person name="Scott M.A."/>
            <person name="Spackman E."/>
            <person name="Goraichik I."/>
            <person name="Dimitrov K.M."/>
            <person name="Suarez D.L."/>
            <person name="Swayne D.E."/>
        </authorList>
    </citation>
    <scope>NUCLEOTIDE SEQUENCE [LARGE SCALE GENOMIC DNA]</scope>
    <source>
        <strain evidence="2">LMG 28154</strain>
    </source>
</reference>
<feature type="chain" id="PRO_5013122236" description="DUF4148 domain-containing protein" evidence="1">
    <location>
        <begin position="22"/>
        <end position="110"/>
    </location>
</feature>
<name>A0A238H2X8_9BURK</name>
<dbReference type="AlphaFoldDB" id="A0A238H2X8"/>
<evidence type="ECO:0000256" key="1">
    <source>
        <dbReference type="SAM" id="SignalP"/>
    </source>
</evidence>
<dbReference type="RefSeq" id="WP_089340084.1">
    <property type="nucleotide sequence ID" value="NZ_FXAN01000042.1"/>
</dbReference>
<keyword evidence="1" id="KW-0732">Signal</keyword>
<dbReference type="InterPro" id="IPR025421">
    <property type="entry name" value="DUF4148"/>
</dbReference>
<evidence type="ECO:0008006" key="4">
    <source>
        <dbReference type="Google" id="ProtNLM"/>
    </source>
</evidence>